<gene>
    <name evidence="9" type="primary">emrB_3</name>
    <name evidence="9" type="ORF">CLOSAC_14730</name>
</gene>
<dbReference type="RefSeq" id="WP_077864840.1">
    <property type="nucleotide sequence ID" value="NZ_LZYZ01000002.1"/>
</dbReference>
<comment type="subcellular location">
    <subcellularLocation>
        <location evidence="1">Cell membrane</location>
        <topology evidence="1">Multi-pass membrane protein</topology>
    </subcellularLocation>
</comment>
<dbReference type="InterPro" id="IPR011701">
    <property type="entry name" value="MFS"/>
</dbReference>
<dbReference type="InterPro" id="IPR020846">
    <property type="entry name" value="MFS_dom"/>
</dbReference>
<dbReference type="CDD" id="cd17324">
    <property type="entry name" value="MFS_NepI_like"/>
    <property type="match status" value="1"/>
</dbReference>
<evidence type="ECO:0000256" key="1">
    <source>
        <dbReference type="ARBA" id="ARBA00004651"/>
    </source>
</evidence>
<dbReference type="Gene3D" id="1.20.1250.20">
    <property type="entry name" value="MFS general substrate transporter like domains"/>
    <property type="match status" value="1"/>
</dbReference>
<dbReference type="InterPro" id="IPR050189">
    <property type="entry name" value="MFS_Efflux_Transporters"/>
</dbReference>
<feature type="transmembrane region" description="Helical" evidence="7">
    <location>
        <begin position="212"/>
        <end position="233"/>
    </location>
</feature>
<feature type="transmembrane region" description="Helical" evidence="7">
    <location>
        <begin position="282"/>
        <end position="305"/>
    </location>
</feature>
<accession>A0A1S8NDW3</accession>
<feature type="transmembrane region" description="Helical" evidence="7">
    <location>
        <begin position="311"/>
        <end position="333"/>
    </location>
</feature>
<evidence type="ECO:0000259" key="8">
    <source>
        <dbReference type="PROSITE" id="PS50850"/>
    </source>
</evidence>
<proteinExistence type="predicted"/>
<sequence>MLNEKSLEFEGRHYKLQVIFFFIASICVGTGIYESIPLTNVLEQSFHVGQEQIIFIGSVFSLFYAVGFLIFGWLANFIETKKLLVTGTILLMFSTFLIGFSSNYTLMIVFRAIQGIFAASFAPLGFSIIVKKFPESKRVAGISAVTTGFVMAGILGQLYGSTVISLYSWSVVFWLQALIYLIIIIFMIFLLPKTSCVSEKTKSFICELTKLLINRSLLPCYIITLTLLFSFVGMYTVMGMLFQKNFGFSSEKILWIRGIGIIGMISSMLLSKLSKKLGIGNILSLGLICASMGVLIIGISNYVVLSIVMSVVFVFGITLALPMIVSSIGILAGKQSGNAMTLYTFVLFIGATVGPIICNWIMEKWDYYLSFIFLAVILGISFVISLVIRKNI</sequence>
<comment type="caution">
    <text evidence="9">The sequence shown here is derived from an EMBL/GenBank/DDBJ whole genome shotgun (WGS) entry which is preliminary data.</text>
</comment>
<evidence type="ECO:0000256" key="5">
    <source>
        <dbReference type="ARBA" id="ARBA00022989"/>
    </source>
</evidence>
<feature type="transmembrane region" description="Helical" evidence="7">
    <location>
        <begin position="83"/>
        <end position="102"/>
    </location>
</feature>
<feature type="transmembrane region" description="Helical" evidence="7">
    <location>
        <begin position="253"/>
        <end position="270"/>
    </location>
</feature>
<dbReference type="PROSITE" id="PS50850">
    <property type="entry name" value="MFS"/>
    <property type="match status" value="1"/>
</dbReference>
<feature type="transmembrane region" description="Helical" evidence="7">
    <location>
        <begin position="139"/>
        <end position="159"/>
    </location>
</feature>
<evidence type="ECO:0000256" key="3">
    <source>
        <dbReference type="ARBA" id="ARBA00022475"/>
    </source>
</evidence>
<feature type="transmembrane region" description="Helical" evidence="7">
    <location>
        <begin position="368"/>
        <end position="388"/>
    </location>
</feature>
<feature type="transmembrane region" description="Helical" evidence="7">
    <location>
        <begin position="53"/>
        <end position="76"/>
    </location>
</feature>
<name>A0A1S8NDW3_CLOSA</name>
<feature type="transmembrane region" description="Helical" evidence="7">
    <location>
        <begin position="108"/>
        <end position="130"/>
    </location>
</feature>
<dbReference type="PANTHER" id="PTHR43124:SF3">
    <property type="entry name" value="CHLORAMPHENICOL EFFLUX PUMP RV0191"/>
    <property type="match status" value="1"/>
</dbReference>
<dbReference type="GO" id="GO:0022857">
    <property type="term" value="F:transmembrane transporter activity"/>
    <property type="evidence" value="ECO:0007669"/>
    <property type="project" value="InterPro"/>
</dbReference>
<keyword evidence="6 7" id="KW-0472">Membrane</keyword>
<dbReference type="PANTHER" id="PTHR43124">
    <property type="entry name" value="PURINE EFFLUX PUMP PBUE"/>
    <property type="match status" value="1"/>
</dbReference>
<evidence type="ECO:0000256" key="7">
    <source>
        <dbReference type="SAM" id="Phobius"/>
    </source>
</evidence>
<organism evidence="9 10">
    <name type="scientific">Clostridium saccharobutylicum</name>
    <dbReference type="NCBI Taxonomy" id="169679"/>
    <lineage>
        <taxon>Bacteria</taxon>
        <taxon>Bacillati</taxon>
        <taxon>Bacillota</taxon>
        <taxon>Clostridia</taxon>
        <taxon>Eubacteriales</taxon>
        <taxon>Clostridiaceae</taxon>
        <taxon>Clostridium</taxon>
    </lineage>
</organism>
<protein>
    <submittedName>
        <fullName evidence="9">Multidrug export protein EmrB</fullName>
    </submittedName>
</protein>
<dbReference type="EMBL" id="LZYZ01000002">
    <property type="protein sequence ID" value="OOM14593.1"/>
    <property type="molecule type" value="Genomic_DNA"/>
</dbReference>
<dbReference type="InterPro" id="IPR036259">
    <property type="entry name" value="MFS_trans_sf"/>
</dbReference>
<keyword evidence="3" id="KW-1003">Cell membrane</keyword>
<keyword evidence="5 7" id="KW-1133">Transmembrane helix</keyword>
<feature type="domain" description="Major facilitator superfamily (MFS) profile" evidence="8">
    <location>
        <begin position="17"/>
        <end position="392"/>
    </location>
</feature>
<evidence type="ECO:0000256" key="4">
    <source>
        <dbReference type="ARBA" id="ARBA00022692"/>
    </source>
</evidence>
<keyword evidence="2" id="KW-0813">Transport</keyword>
<evidence type="ECO:0000313" key="10">
    <source>
        <dbReference type="Proteomes" id="UP000191154"/>
    </source>
</evidence>
<feature type="transmembrane region" description="Helical" evidence="7">
    <location>
        <begin position="340"/>
        <end position="362"/>
    </location>
</feature>
<dbReference type="GO" id="GO:0005886">
    <property type="term" value="C:plasma membrane"/>
    <property type="evidence" value="ECO:0007669"/>
    <property type="project" value="UniProtKB-SubCell"/>
</dbReference>
<evidence type="ECO:0000256" key="6">
    <source>
        <dbReference type="ARBA" id="ARBA00023136"/>
    </source>
</evidence>
<dbReference type="Proteomes" id="UP000191154">
    <property type="component" value="Unassembled WGS sequence"/>
</dbReference>
<keyword evidence="4 7" id="KW-0812">Transmembrane</keyword>
<dbReference type="AlphaFoldDB" id="A0A1S8NDW3"/>
<evidence type="ECO:0000313" key="9">
    <source>
        <dbReference type="EMBL" id="OOM14593.1"/>
    </source>
</evidence>
<feature type="transmembrane region" description="Helical" evidence="7">
    <location>
        <begin position="171"/>
        <end position="191"/>
    </location>
</feature>
<dbReference type="Pfam" id="PF07690">
    <property type="entry name" value="MFS_1"/>
    <property type="match status" value="1"/>
</dbReference>
<evidence type="ECO:0000256" key="2">
    <source>
        <dbReference type="ARBA" id="ARBA00022448"/>
    </source>
</evidence>
<dbReference type="SUPFAM" id="SSF103473">
    <property type="entry name" value="MFS general substrate transporter"/>
    <property type="match status" value="1"/>
</dbReference>
<feature type="transmembrane region" description="Helical" evidence="7">
    <location>
        <begin position="14"/>
        <end position="33"/>
    </location>
</feature>
<reference evidence="9 10" key="1">
    <citation type="submission" date="2016-05" db="EMBL/GenBank/DDBJ databases">
        <title>Microbial solvent formation.</title>
        <authorList>
            <person name="Poehlein A."/>
            <person name="Montoya Solano J.D."/>
            <person name="Flitsch S."/>
            <person name="Krabben P."/>
            <person name="Duerre P."/>
            <person name="Daniel R."/>
        </authorList>
    </citation>
    <scope>NUCLEOTIDE SEQUENCE [LARGE SCALE GENOMIC DNA]</scope>
    <source>
        <strain evidence="9 10">L1-8</strain>
    </source>
</reference>